<evidence type="ECO:0000313" key="1">
    <source>
        <dbReference type="EMBL" id="KAI0056447.1"/>
    </source>
</evidence>
<protein>
    <submittedName>
        <fullName evidence="1">Uncharacterized protein</fullName>
    </submittedName>
</protein>
<sequence>MSSPCSCLRGCSLLRSAVAWLDLQLCSLADIQYHVDARRCSLTDKPGLTPRERLFTRSFARSPCCSIDRRSETQPGQVEVVNRDESCLHSGLRAYKVKPQVCSRCSAVKYCLNECQQQYLPILQPDYVKSHPISPYVWSSAFRPRPRSSLMILKISKSCMTANMAVLSHLDPPPSWDHHSSLTKRELKAQKGRILSLFSKIGFRRVVVSYFCLAKYSRHASPAVLVLVR</sequence>
<name>A0ACB8SJN4_9AGAM</name>
<proteinExistence type="predicted"/>
<comment type="caution">
    <text evidence="1">The sequence shown here is derived from an EMBL/GenBank/DDBJ whole genome shotgun (WGS) entry which is preliminary data.</text>
</comment>
<keyword evidence="2" id="KW-1185">Reference proteome</keyword>
<dbReference type="Proteomes" id="UP000814140">
    <property type="component" value="Unassembled WGS sequence"/>
</dbReference>
<reference evidence="1" key="2">
    <citation type="journal article" date="2022" name="New Phytol.">
        <title>Evolutionary transition to the ectomycorrhizal habit in the genomes of a hyperdiverse lineage of mushroom-forming fungi.</title>
        <authorList>
            <person name="Looney B."/>
            <person name="Miyauchi S."/>
            <person name="Morin E."/>
            <person name="Drula E."/>
            <person name="Courty P.E."/>
            <person name="Kohler A."/>
            <person name="Kuo A."/>
            <person name="LaButti K."/>
            <person name="Pangilinan J."/>
            <person name="Lipzen A."/>
            <person name="Riley R."/>
            <person name="Andreopoulos W."/>
            <person name="He G."/>
            <person name="Johnson J."/>
            <person name="Nolan M."/>
            <person name="Tritt A."/>
            <person name="Barry K.W."/>
            <person name="Grigoriev I.V."/>
            <person name="Nagy L.G."/>
            <person name="Hibbett D."/>
            <person name="Henrissat B."/>
            <person name="Matheny P.B."/>
            <person name="Labbe J."/>
            <person name="Martin F.M."/>
        </authorList>
    </citation>
    <scope>NUCLEOTIDE SEQUENCE</scope>
    <source>
        <strain evidence="1">HHB10654</strain>
    </source>
</reference>
<accession>A0ACB8SJN4</accession>
<gene>
    <name evidence="1" type="ORF">BV25DRAFT_1576250</name>
</gene>
<evidence type="ECO:0000313" key="2">
    <source>
        <dbReference type="Proteomes" id="UP000814140"/>
    </source>
</evidence>
<dbReference type="EMBL" id="MU277264">
    <property type="protein sequence ID" value="KAI0056447.1"/>
    <property type="molecule type" value="Genomic_DNA"/>
</dbReference>
<reference evidence="1" key="1">
    <citation type="submission" date="2021-03" db="EMBL/GenBank/DDBJ databases">
        <authorList>
            <consortium name="DOE Joint Genome Institute"/>
            <person name="Ahrendt S."/>
            <person name="Looney B.P."/>
            <person name="Miyauchi S."/>
            <person name="Morin E."/>
            <person name="Drula E."/>
            <person name="Courty P.E."/>
            <person name="Chicoki N."/>
            <person name="Fauchery L."/>
            <person name="Kohler A."/>
            <person name="Kuo A."/>
            <person name="Labutti K."/>
            <person name="Pangilinan J."/>
            <person name="Lipzen A."/>
            <person name="Riley R."/>
            <person name="Andreopoulos W."/>
            <person name="He G."/>
            <person name="Johnson J."/>
            <person name="Barry K.W."/>
            <person name="Grigoriev I.V."/>
            <person name="Nagy L."/>
            <person name="Hibbett D."/>
            <person name="Henrissat B."/>
            <person name="Matheny P.B."/>
            <person name="Labbe J."/>
            <person name="Martin F."/>
        </authorList>
    </citation>
    <scope>NUCLEOTIDE SEQUENCE</scope>
    <source>
        <strain evidence="1">HHB10654</strain>
    </source>
</reference>
<organism evidence="1 2">
    <name type="scientific">Artomyces pyxidatus</name>
    <dbReference type="NCBI Taxonomy" id="48021"/>
    <lineage>
        <taxon>Eukaryota</taxon>
        <taxon>Fungi</taxon>
        <taxon>Dikarya</taxon>
        <taxon>Basidiomycota</taxon>
        <taxon>Agaricomycotina</taxon>
        <taxon>Agaricomycetes</taxon>
        <taxon>Russulales</taxon>
        <taxon>Auriscalpiaceae</taxon>
        <taxon>Artomyces</taxon>
    </lineage>
</organism>